<organism evidence="1 2">
    <name type="scientific">Capsella rubella</name>
    <dbReference type="NCBI Taxonomy" id="81985"/>
    <lineage>
        <taxon>Eukaryota</taxon>
        <taxon>Viridiplantae</taxon>
        <taxon>Streptophyta</taxon>
        <taxon>Embryophyta</taxon>
        <taxon>Tracheophyta</taxon>
        <taxon>Spermatophyta</taxon>
        <taxon>Magnoliopsida</taxon>
        <taxon>eudicotyledons</taxon>
        <taxon>Gunneridae</taxon>
        <taxon>Pentapetalae</taxon>
        <taxon>rosids</taxon>
        <taxon>malvids</taxon>
        <taxon>Brassicales</taxon>
        <taxon>Brassicaceae</taxon>
        <taxon>Camelineae</taxon>
        <taxon>Capsella</taxon>
    </lineage>
</organism>
<evidence type="ECO:0000313" key="2">
    <source>
        <dbReference type="Proteomes" id="UP000029121"/>
    </source>
</evidence>
<feature type="non-terminal residue" evidence="1">
    <location>
        <position position="1"/>
    </location>
</feature>
<feature type="non-terminal residue" evidence="1">
    <location>
        <position position="184"/>
    </location>
</feature>
<dbReference type="PANTHER" id="PTHR34222">
    <property type="entry name" value="GAG_PRE-INTEGRS DOMAIN-CONTAINING PROTEIN"/>
    <property type="match status" value="1"/>
</dbReference>
<reference evidence="2" key="1">
    <citation type="journal article" date="2013" name="Nat. Genet.">
        <title>The Capsella rubella genome and the genomic consequences of rapid mating system evolution.</title>
        <authorList>
            <person name="Slotte T."/>
            <person name="Hazzouri K.M."/>
            <person name="Agren J.A."/>
            <person name="Koenig D."/>
            <person name="Maumus F."/>
            <person name="Guo Y.L."/>
            <person name="Steige K."/>
            <person name="Platts A.E."/>
            <person name="Escobar J.S."/>
            <person name="Newman L.K."/>
            <person name="Wang W."/>
            <person name="Mandakova T."/>
            <person name="Vello E."/>
            <person name="Smith L.M."/>
            <person name="Henz S.R."/>
            <person name="Steffen J."/>
            <person name="Takuno S."/>
            <person name="Brandvain Y."/>
            <person name="Coop G."/>
            <person name="Andolfatto P."/>
            <person name="Hu T.T."/>
            <person name="Blanchette M."/>
            <person name="Clark R.M."/>
            <person name="Quesneville H."/>
            <person name="Nordborg M."/>
            <person name="Gaut B.S."/>
            <person name="Lysak M.A."/>
            <person name="Jenkins J."/>
            <person name="Grimwood J."/>
            <person name="Chapman J."/>
            <person name="Prochnik S."/>
            <person name="Shu S."/>
            <person name="Rokhsar D."/>
            <person name="Schmutz J."/>
            <person name="Weigel D."/>
            <person name="Wright S.I."/>
        </authorList>
    </citation>
    <scope>NUCLEOTIDE SEQUENCE [LARGE SCALE GENOMIC DNA]</scope>
    <source>
        <strain evidence="2">cv. Monte Gargano</strain>
    </source>
</reference>
<keyword evidence="2" id="KW-1185">Reference proteome</keyword>
<dbReference type="EMBL" id="KB870808">
    <property type="protein sequence ID" value="EOA26314.1"/>
    <property type="molecule type" value="Genomic_DNA"/>
</dbReference>
<evidence type="ECO:0008006" key="3">
    <source>
        <dbReference type="Google" id="ProtNLM"/>
    </source>
</evidence>
<dbReference type="eggNOG" id="KOG0017">
    <property type="taxonomic scope" value="Eukaryota"/>
</dbReference>
<evidence type="ECO:0000313" key="1">
    <source>
        <dbReference type="EMBL" id="EOA26314.1"/>
    </source>
</evidence>
<gene>
    <name evidence="1" type="ORF">CARUB_v10025083mg</name>
</gene>
<dbReference type="PANTHER" id="PTHR34222:SF99">
    <property type="entry name" value="PROTEIN, PUTATIVE-RELATED"/>
    <property type="match status" value="1"/>
</dbReference>
<accession>R0HA80</accession>
<proteinExistence type="predicted"/>
<dbReference type="AlphaFoldDB" id="R0HA80"/>
<protein>
    <recommendedName>
        <fullName evidence="3">CCHC-type domain-containing protein</fullName>
    </recommendedName>
</protein>
<dbReference type="Proteomes" id="UP000029121">
    <property type="component" value="Unassembled WGS sequence"/>
</dbReference>
<name>R0HA80_9BRAS</name>
<sequence length="184" mass="20103">AHVDRGRLIKFLAGLNESYAIIRGKIIMKKPLPDIAEVYNILDQDDSQRQFGVSVVPAAFQVGNVVPHPGVMNSTVSPTSAGLINPAYQSHRKDKPICSHCGFTGHVVDRCYKLHGYPPGWKPRKQQTATSQSSQYTSSSPAVIAQVSAPIGSLDKKSDDLENLIGNLSKDQLQNFIAYFSSHL</sequence>